<accession>A0A7I4ETT3</accession>
<keyword evidence="1" id="KW-0472">Membrane</keyword>
<reference evidence="2 3" key="1">
    <citation type="journal article" date="2008" name="Science">
        <title>The Physcomitrella genome reveals evolutionary insights into the conquest of land by plants.</title>
        <authorList>
            <person name="Rensing S."/>
            <person name="Lang D."/>
            <person name="Zimmer A."/>
            <person name="Terry A."/>
            <person name="Salamov A."/>
            <person name="Shapiro H."/>
            <person name="Nishiyama T."/>
            <person name="Perroud P.-F."/>
            <person name="Lindquist E."/>
            <person name="Kamisugi Y."/>
            <person name="Tanahashi T."/>
            <person name="Sakakibara K."/>
            <person name="Fujita T."/>
            <person name="Oishi K."/>
            <person name="Shin-I T."/>
            <person name="Kuroki Y."/>
            <person name="Toyoda A."/>
            <person name="Suzuki Y."/>
            <person name="Hashimoto A."/>
            <person name="Yamaguchi K."/>
            <person name="Sugano A."/>
            <person name="Kohara Y."/>
            <person name="Fujiyama A."/>
            <person name="Anterola A."/>
            <person name="Aoki S."/>
            <person name="Ashton N."/>
            <person name="Barbazuk W.B."/>
            <person name="Barker E."/>
            <person name="Bennetzen J."/>
            <person name="Bezanilla M."/>
            <person name="Blankenship R."/>
            <person name="Cho S.H."/>
            <person name="Dutcher S."/>
            <person name="Estelle M."/>
            <person name="Fawcett J.A."/>
            <person name="Gundlach H."/>
            <person name="Hanada K."/>
            <person name="Heyl A."/>
            <person name="Hicks K.A."/>
            <person name="Hugh J."/>
            <person name="Lohr M."/>
            <person name="Mayer K."/>
            <person name="Melkozernov A."/>
            <person name="Murata T."/>
            <person name="Nelson D."/>
            <person name="Pils B."/>
            <person name="Prigge M."/>
            <person name="Reiss B."/>
            <person name="Renner T."/>
            <person name="Rombauts S."/>
            <person name="Rushton P."/>
            <person name="Sanderfoot A."/>
            <person name="Schween G."/>
            <person name="Shiu S.-H."/>
            <person name="Stueber K."/>
            <person name="Theodoulou F.L."/>
            <person name="Tu H."/>
            <person name="Van de Peer Y."/>
            <person name="Verrier P.J."/>
            <person name="Waters E."/>
            <person name="Wood A."/>
            <person name="Yang L."/>
            <person name="Cove D."/>
            <person name="Cuming A."/>
            <person name="Hasebe M."/>
            <person name="Lucas S."/>
            <person name="Mishler D.B."/>
            <person name="Reski R."/>
            <person name="Grigoriev I."/>
            <person name="Quatrano R.S."/>
            <person name="Boore J.L."/>
        </authorList>
    </citation>
    <scope>NUCLEOTIDE SEQUENCE [LARGE SCALE GENOMIC DNA]</scope>
    <source>
        <strain evidence="2 3">cv. Gransden 2004</strain>
    </source>
</reference>
<evidence type="ECO:0000313" key="3">
    <source>
        <dbReference type="Proteomes" id="UP000006727"/>
    </source>
</evidence>
<reference evidence="2 3" key="2">
    <citation type="journal article" date="2018" name="Plant J.">
        <title>The Physcomitrella patens chromosome-scale assembly reveals moss genome structure and evolution.</title>
        <authorList>
            <person name="Lang D."/>
            <person name="Ullrich K.K."/>
            <person name="Murat F."/>
            <person name="Fuchs J."/>
            <person name="Jenkins J."/>
            <person name="Haas F.B."/>
            <person name="Piednoel M."/>
            <person name="Gundlach H."/>
            <person name="Van Bel M."/>
            <person name="Meyberg R."/>
            <person name="Vives C."/>
            <person name="Morata J."/>
            <person name="Symeonidi A."/>
            <person name="Hiss M."/>
            <person name="Muchero W."/>
            <person name="Kamisugi Y."/>
            <person name="Saleh O."/>
            <person name="Blanc G."/>
            <person name="Decker E.L."/>
            <person name="van Gessel N."/>
            <person name="Grimwood J."/>
            <person name="Hayes R.D."/>
            <person name="Graham S.W."/>
            <person name="Gunter L.E."/>
            <person name="McDaniel S.F."/>
            <person name="Hoernstein S.N.W."/>
            <person name="Larsson A."/>
            <person name="Li F.W."/>
            <person name="Perroud P.F."/>
            <person name="Phillips J."/>
            <person name="Ranjan P."/>
            <person name="Rokshar D.S."/>
            <person name="Rothfels C.J."/>
            <person name="Schneider L."/>
            <person name="Shu S."/>
            <person name="Stevenson D.W."/>
            <person name="Thummler F."/>
            <person name="Tillich M."/>
            <person name="Villarreal Aguilar J.C."/>
            <person name="Widiez T."/>
            <person name="Wong G.K."/>
            <person name="Wymore A."/>
            <person name="Zhang Y."/>
            <person name="Zimmer A.D."/>
            <person name="Quatrano R.S."/>
            <person name="Mayer K.F.X."/>
            <person name="Goodstein D."/>
            <person name="Casacuberta J.M."/>
            <person name="Vandepoele K."/>
            <person name="Reski R."/>
            <person name="Cuming A.C."/>
            <person name="Tuskan G.A."/>
            <person name="Maumus F."/>
            <person name="Salse J."/>
            <person name="Schmutz J."/>
            <person name="Rensing S.A."/>
        </authorList>
    </citation>
    <scope>NUCLEOTIDE SEQUENCE [LARGE SCALE GENOMIC DNA]</scope>
    <source>
        <strain evidence="2 3">cv. Gransden 2004</strain>
    </source>
</reference>
<proteinExistence type="predicted"/>
<dbReference type="EMBL" id="ABEU02000002">
    <property type="status" value="NOT_ANNOTATED_CDS"/>
    <property type="molecule type" value="Genomic_DNA"/>
</dbReference>
<dbReference type="EnsemblPlants" id="Pp3c2_24060V3.2">
    <property type="protein sequence ID" value="PAC:32936051.CDS.1"/>
    <property type="gene ID" value="Pp3c2_24060"/>
</dbReference>
<reference evidence="2" key="3">
    <citation type="submission" date="2020-12" db="UniProtKB">
        <authorList>
            <consortium name="EnsemblPlants"/>
        </authorList>
    </citation>
    <scope>IDENTIFICATION</scope>
</reference>
<dbReference type="AlphaFoldDB" id="A0A7I4ETT3"/>
<name>A0A7I4ETT3_PHYPA</name>
<evidence type="ECO:0000256" key="1">
    <source>
        <dbReference type="SAM" id="Phobius"/>
    </source>
</evidence>
<organism evidence="2 3">
    <name type="scientific">Physcomitrium patens</name>
    <name type="common">Spreading-leaved earth moss</name>
    <name type="synonym">Physcomitrella patens</name>
    <dbReference type="NCBI Taxonomy" id="3218"/>
    <lineage>
        <taxon>Eukaryota</taxon>
        <taxon>Viridiplantae</taxon>
        <taxon>Streptophyta</taxon>
        <taxon>Embryophyta</taxon>
        <taxon>Bryophyta</taxon>
        <taxon>Bryophytina</taxon>
        <taxon>Bryopsida</taxon>
        <taxon>Funariidae</taxon>
        <taxon>Funariales</taxon>
        <taxon>Funariaceae</taxon>
        <taxon>Physcomitrium</taxon>
    </lineage>
</organism>
<sequence length="66" mass="7720">MKFHASLIFDHIDYDWLIYAHLVFNACAVLSLCLFLIELSLRFSDMVVGRGWPLCVRFWSSFCSSQ</sequence>
<dbReference type="Gramene" id="Pp3c2_24060V3.2">
    <property type="protein sequence ID" value="PAC:32936051.CDS.1"/>
    <property type="gene ID" value="Pp3c2_24060"/>
</dbReference>
<protein>
    <submittedName>
        <fullName evidence="2">Uncharacterized protein</fullName>
    </submittedName>
</protein>
<feature type="transmembrane region" description="Helical" evidence="1">
    <location>
        <begin position="16"/>
        <end position="37"/>
    </location>
</feature>
<keyword evidence="1" id="KW-0812">Transmembrane</keyword>
<keyword evidence="1" id="KW-1133">Transmembrane helix</keyword>
<keyword evidence="3" id="KW-1185">Reference proteome</keyword>
<dbReference type="Proteomes" id="UP000006727">
    <property type="component" value="Chromosome 2"/>
</dbReference>
<evidence type="ECO:0000313" key="2">
    <source>
        <dbReference type="EnsemblPlants" id="PAC:32936051.CDS.1"/>
    </source>
</evidence>